<reference evidence="3" key="1">
    <citation type="submission" date="2021-02" db="EMBL/GenBank/DDBJ databases">
        <authorList>
            <person name="Nowell W R."/>
        </authorList>
    </citation>
    <scope>NUCLEOTIDE SEQUENCE</scope>
</reference>
<name>A0A813Q211_9BILA</name>
<dbReference type="SMART" id="SM01017">
    <property type="entry name" value="Arrestin_C"/>
    <property type="match status" value="1"/>
</dbReference>
<accession>A0A813Q211</accession>
<dbReference type="InterPro" id="IPR011021">
    <property type="entry name" value="Arrestin-like_N"/>
</dbReference>
<dbReference type="PANTHER" id="PTHR11188:SF17">
    <property type="entry name" value="FI21816P1"/>
    <property type="match status" value="1"/>
</dbReference>
<evidence type="ECO:0000313" key="4">
    <source>
        <dbReference type="Proteomes" id="UP000663845"/>
    </source>
</evidence>
<dbReference type="InterPro" id="IPR011022">
    <property type="entry name" value="Arrestin_C-like"/>
</dbReference>
<feature type="domain" description="Arrestin C-terminal-like" evidence="2">
    <location>
        <begin position="168"/>
        <end position="314"/>
    </location>
</feature>
<protein>
    <recommendedName>
        <fullName evidence="2">Arrestin C-terminal-like domain-containing protein</fullName>
    </recommendedName>
</protein>
<dbReference type="Gene3D" id="2.60.40.640">
    <property type="match status" value="2"/>
</dbReference>
<evidence type="ECO:0000259" key="2">
    <source>
        <dbReference type="SMART" id="SM01017"/>
    </source>
</evidence>
<sequence>MGNGNISQGLIYLNQTKKCYLTGDTISGTVNLNLIQAKRQVEKIYIELIGEIGYKRTEYYTWGRAGLPTAKTMRYHQKFYKDTVVLTIANVEREIYYWPFQFQLPDYLPPTINKRQNYPHVKYYLQVKIYKEGSILINKVIKYLTKVYPRVNLLENLECLEPIHKTYNDNNVILYVTLNKSGYVSGEVIYMTLQIENPLKALIQRIDFSIIKNHVIGRYICKDTILLTDGCKCKDTIFKITLPKILNLKDEQIQEVFDVIIPSLLLPPSYVSHEEILENVYIDISYKLELAIKIQGIFNDFYVDIPITLGTEPNPDFNQQQMFNPMVIPDYSMFNDDDLPPGYDSTVQNLERLDVQD</sequence>
<proteinExistence type="inferred from homology"/>
<dbReference type="GO" id="GO:0005737">
    <property type="term" value="C:cytoplasm"/>
    <property type="evidence" value="ECO:0007669"/>
    <property type="project" value="TreeGrafter"/>
</dbReference>
<dbReference type="GO" id="GO:0015031">
    <property type="term" value="P:protein transport"/>
    <property type="evidence" value="ECO:0007669"/>
    <property type="project" value="TreeGrafter"/>
</dbReference>
<dbReference type="EMBL" id="CAJNOG010000015">
    <property type="protein sequence ID" value="CAF0758760.1"/>
    <property type="molecule type" value="Genomic_DNA"/>
</dbReference>
<dbReference type="Proteomes" id="UP000663845">
    <property type="component" value="Unassembled WGS sequence"/>
</dbReference>
<evidence type="ECO:0000313" key="3">
    <source>
        <dbReference type="EMBL" id="CAF0758760.1"/>
    </source>
</evidence>
<dbReference type="InterPro" id="IPR014756">
    <property type="entry name" value="Ig_E-set"/>
</dbReference>
<dbReference type="InterPro" id="IPR014752">
    <property type="entry name" value="Arrestin-like_C"/>
</dbReference>
<dbReference type="PANTHER" id="PTHR11188">
    <property type="entry name" value="ARRESTIN DOMAIN CONTAINING PROTEIN"/>
    <property type="match status" value="1"/>
</dbReference>
<dbReference type="InterPro" id="IPR050357">
    <property type="entry name" value="Arrestin_domain-protein"/>
</dbReference>
<dbReference type="Pfam" id="PF00339">
    <property type="entry name" value="Arrestin_N"/>
    <property type="match status" value="1"/>
</dbReference>
<comment type="similarity">
    <text evidence="1">Belongs to the arrestin family.</text>
</comment>
<dbReference type="AlphaFoldDB" id="A0A813Q211"/>
<dbReference type="Pfam" id="PF02752">
    <property type="entry name" value="Arrestin_C"/>
    <property type="match status" value="1"/>
</dbReference>
<organism evidence="3 4">
    <name type="scientific">Adineta steineri</name>
    <dbReference type="NCBI Taxonomy" id="433720"/>
    <lineage>
        <taxon>Eukaryota</taxon>
        <taxon>Metazoa</taxon>
        <taxon>Spiralia</taxon>
        <taxon>Gnathifera</taxon>
        <taxon>Rotifera</taxon>
        <taxon>Eurotatoria</taxon>
        <taxon>Bdelloidea</taxon>
        <taxon>Adinetida</taxon>
        <taxon>Adinetidae</taxon>
        <taxon>Adineta</taxon>
    </lineage>
</organism>
<gene>
    <name evidence="3" type="ORF">JYZ213_LOCUS2931</name>
</gene>
<dbReference type="SUPFAM" id="SSF81296">
    <property type="entry name" value="E set domains"/>
    <property type="match status" value="2"/>
</dbReference>
<comment type="caution">
    <text evidence="3">The sequence shown here is derived from an EMBL/GenBank/DDBJ whole genome shotgun (WGS) entry which is preliminary data.</text>
</comment>
<evidence type="ECO:0000256" key="1">
    <source>
        <dbReference type="ARBA" id="ARBA00005298"/>
    </source>
</evidence>